<sequence>MRKTIRWMSPALLLAPAMTYAAGFDCGKASTPVEKAICASPAVSALDGQLGAAFRTAVKNHPEKGGALKLDQRHWLADRDASITDFLRDSPGKPLPADIGQYPARIDFLRGLDRTAPKPLDAVRAGLSRLPAGSYDALADLGKVGLPITLATDASLDDPTSFPYEPDARLRKALGELDASSGYRKLPGTTVSSLFSVGGTAHCWTETAFRVEGTKAVAVDAPAMWDGDCMTVHGMARIGDDVVATVLTNPSAGEMNLEASRWDGRTFGPGTQLTMRFDHALSPVGSACAPKQSPCDDFATTAMAAVARYDPSPVPGTLDRSLTGAAKTAYEAMVAPARSPSGIAPKGDTNAYADLPTFEARFAEGEMTGYGPEATFFPIDFRGETLLGFIGHGHVGWRINGDWMVSAWRLKGGKLEAVGSVYVKVKRGALLLSSIVPGVGASAR</sequence>
<dbReference type="InterPro" id="IPR009739">
    <property type="entry name" value="LprI-like_N"/>
</dbReference>
<keyword evidence="1" id="KW-0732">Signal</keyword>
<dbReference type="Pfam" id="PF07007">
    <property type="entry name" value="LprI"/>
    <property type="match status" value="1"/>
</dbReference>
<feature type="signal peptide" evidence="1">
    <location>
        <begin position="1"/>
        <end position="21"/>
    </location>
</feature>
<dbReference type="Proteomes" id="UP000518878">
    <property type="component" value="Unassembled WGS sequence"/>
</dbReference>
<dbReference type="EMBL" id="JAAQTL010000002">
    <property type="protein sequence ID" value="NID17226.1"/>
    <property type="molecule type" value="Genomic_DNA"/>
</dbReference>
<evidence type="ECO:0000256" key="1">
    <source>
        <dbReference type="SAM" id="SignalP"/>
    </source>
</evidence>
<gene>
    <name evidence="3" type="ORF">HBF32_17240</name>
</gene>
<comment type="caution">
    <text evidence="3">The sequence shown here is derived from an EMBL/GenBank/DDBJ whole genome shotgun (WGS) entry which is preliminary data.</text>
</comment>
<accession>A0A7X5QXN1</accession>
<name>A0A7X5QXN1_9GAMM</name>
<feature type="domain" description="Lysozyme inhibitor LprI-like N-terminal" evidence="2">
    <location>
        <begin position="27"/>
        <end position="83"/>
    </location>
</feature>
<organism evidence="3 4">
    <name type="scientific">Luteibacter yeojuensis</name>
    <dbReference type="NCBI Taxonomy" id="345309"/>
    <lineage>
        <taxon>Bacteria</taxon>
        <taxon>Pseudomonadati</taxon>
        <taxon>Pseudomonadota</taxon>
        <taxon>Gammaproteobacteria</taxon>
        <taxon>Lysobacterales</taxon>
        <taxon>Rhodanobacteraceae</taxon>
        <taxon>Luteibacter</taxon>
    </lineage>
</organism>
<feature type="chain" id="PRO_5030597388" description="Lysozyme inhibitor LprI-like N-terminal domain-containing protein" evidence="1">
    <location>
        <begin position="22"/>
        <end position="444"/>
    </location>
</feature>
<proteinExistence type="predicted"/>
<dbReference type="AlphaFoldDB" id="A0A7X5QXN1"/>
<evidence type="ECO:0000313" key="4">
    <source>
        <dbReference type="Proteomes" id="UP000518878"/>
    </source>
</evidence>
<protein>
    <recommendedName>
        <fullName evidence="2">Lysozyme inhibitor LprI-like N-terminal domain-containing protein</fullName>
    </recommendedName>
</protein>
<reference evidence="3 4" key="1">
    <citation type="journal article" date="2006" name="Int. J. Syst. Evol. Microbiol.">
        <title>Dyella yeojuensis sp. nov., isolated from greenhouse soil in Korea.</title>
        <authorList>
            <person name="Kim B.Y."/>
            <person name="Weon H.Y."/>
            <person name="Lee K.H."/>
            <person name="Seok S.J."/>
            <person name="Kwon S.W."/>
            <person name="Go S.J."/>
            <person name="Stackebrandt E."/>
        </authorList>
    </citation>
    <scope>NUCLEOTIDE SEQUENCE [LARGE SCALE GENOMIC DNA]</scope>
    <source>
        <strain evidence="3 4">DSM 17673</strain>
    </source>
</reference>
<evidence type="ECO:0000259" key="2">
    <source>
        <dbReference type="Pfam" id="PF07007"/>
    </source>
</evidence>
<evidence type="ECO:0000313" key="3">
    <source>
        <dbReference type="EMBL" id="NID17226.1"/>
    </source>
</evidence>
<keyword evidence="4" id="KW-1185">Reference proteome</keyword>
<dbReference type="RefSeq" id="WP_166701015.1">
    <property type="nucleotide sequence ID" value="NZ_JAAQTL010000002.1"/>
</dbReference>